<name>A0AAJ0DIM9_9PEZI</name>
<gene>
    <name evidence="2" type="ORF">LTR09_004401</name>
</gene>
<protein>
    <submittedName>
        <fullName evidence="2">Uncharacterized protein</fullName>
    </submittedName>
</protein>
<feature type="compositionally biased region" description="Basic and acidic residues" evidence="1">
    <location>
        <begin position="79"/>
        <end position="104"/>
    </location>
</feature>
<sequence length="122" mass="12770">MSKEYEGRDPLEIAKAAERDLAGSRGQASDSTKESGVDASVENKFPGSEVTYGSAASGAGDNRDMPEGGVNPKTGQNYKAKDFEGVGGPEDKAAAHAEAHGGDNLVRENVRQTKEPQAFVSK</sequence>
<evidence type="ECO:0000313" key="3">
    <source>
        <dbReference type="Proteomes" id="UP001271007"/>
    </source>
</evidence>
<feature type="compositionally biased region" description="Basic and acidic residues" evidence="1">
    <location>
        <begin position="1"/>
        <end position="22"/>
    </location>
</feature>
<proteinExistence type="predicted"/>
<evidence type="ECO:0000256" key="1">
    <source>
        <dbReference type="SAM" id="MobiDB-lite"/>
    </source>
</evidence>
<dbReference type="Proteomes" id="UP001271007">
    <property type="component" value="Unassembled WGS sequence"/>
</dbReference>
<feature type="region of interest" description="Disordered" evidence="1">
    <location>
        <begin position="1"/>
        <end position="104"/>
    </location>
</feature>
<keyword evidence="3" id="KW-1185">Reference proteome</keyword>
<organism evidence="2 3">
    <name type="scientific">Extremus antarcticus</name>
    <dbReference type="NCBI Taxonomy" id="702011"/>
    <lineage>
        <taxon>Eukaryota</taxon>
        <taxon>Fungi</taxon>
        <taxon>Dikarya</taxon>
        <taxon>Ascomycota</taxon>
        <taxon>Pezizomycotina</taxon>
        <taxon>Dothideomycetes</taxon>
        <taxon>Dothideomycetidae</taxon>
        <taxon>Mycosphaerellales</taxon>
        <taxon>Extremaceae</taxon>
        <taxon>Extremus</taxon>
    </lineage>
</organism>
<evidence type="ECO:0000313" key="2">
    <source>
        <dbReference type="EMBL" id="KAK3054672.1"/>
    </source>
</evidence>
<dbReference type="EMBL" id="JAWDJX010000011">
    <property type="protein sequence ID" value="KAK3054672.1"/>
    <property type="molecule type" value="Genomic_DNA"/>
</dbReference>
<reference evidence="2" key="1">
    <citation type="submission" date="2023-04" db="EMBL/GenBank/DDBJ databases">
        <title>Black Yeasts Isolated from many extreme environments.</title>
        <authorList>
            <person name="Coleine C."/>
            <person name="Stajich J.E."/>
            <person name="Selbmann L."/>
        </authorList>
    </citation>
    <scope>NUCLEOTIDE SEQUENCE</scope>
    <source>
        <strain evidence="2">CCFEE 5312</strain>
    </source>
</reference>
<accession>A0AAJ0DIM9</accession>
<comment type="caution">
    <text evidence="2">The sequence shown here is derived from an EMBL/GenBank/DDBJ whole genome shotgun (WGS) entry which is preliminary data.</text>
</comment>
<dbReference type="AlphaFoldDB" id="A0AAJ0DIM9"/>